<keyword evidence="2" id="KW-1185">Reference proteome</keyword>
<dbReference type="RefSeq" id="WP_163384145.1">
    <property type="nucleotide sequence ID" value="NZ_JAUFQS010000004.1"/>
</dbReference>
<accession>A0ABT8C3I7</accession>
<proteinExistence type="predicted"/>
<sequence>MNASTWVGRKGLQENWLHFSFLIAMEIVVTNSFTKGHIILEVFKPSPTGQDAFTRSFIAIRWVVF</sequence>
<evidence type="ECO:0000313" key="2">
    <source>
        <dbReference type="Proteomes" id="UP001236663"/>
    </source>
</evidence>
<evidence type="ECO:0000313" key="1">
    <source>
        <dbReference type="EMBL" id="MDN3687266.1"/>
    </source>
</evidence>
<protein>
    <submittedName>
        <fullName evidence="1">Uncharacterized protein</fullName>
    </submittedName>
</protein>
<dbReference type="Proteomes" id="UP001236663">
    <property type="component" value="Unassembled WGS sequence"/>
</dbReference>
<comment type="caution">
    <text evidence="1">The sequence shown here is derived from an EMBL/GenBank/DDBJ whole genome shotgun (WGS) entry which is preliminary data.</text>
</comment>
<organism evidence="1 2">
    <name type="scientific">Cyclobacterium jeungdonense</name>
    <dbReference type="NCBI Taxonomy" id="708087"/>
    <lineage>
        <taxon>Bacteria</taxon>
        <taxon>Pseudomonadati</taxon>
        <taxon>Bacteroidota</taxon>
        <taxon>Cytophagia</taxon>
        <taxon>Cytophagales</taxon>
        <taxon>Cyclobacteriaceae</taxon>
        <taxon>Cyclobacterium</taxon>
    </lineage>
</organism>
<reference evidence="2" key="1">
    <citation type="journal article" date="2019" name="Int. J. Syst. Evol. Microbiol.">
        <title>The Global Catalogue of Microorganisms (GCM) 10K type strain sequencing project: providing services to taxonomists for standard genome sequencing and annotation.</title>
        <authorList>
            <consortium name="The Broad Institute Genomics Platform"/>
            <consortium name="The Broad Institute Genome Sequencing Center for Infectious Disease"/>
            <person name="Wu L."/>
            <person name="Ma J."/>
        </authorList>
    </citation>
    <scope>NUCLEOTIDE SEQUENCE [LARGE SCALE GENOMIC DNA]</scope>
    <source>
        <strain evidence="2">CECT 7706</strain>
    </source>
</reference>
<gene>
    <name evidence="1" type="ORF">QWZ15_05465</name>
</gene>
<name>A0ABT8C3I7_9BACT</name>
<dbReference type="EMBL" id="JAUFQS010000004">
    <property type="protein sequence ID" value="MDN3687266.1"/>
    <property type="molecule type" value="Genomic_DNA"/>
</dbReference>